<evidence type="ECO:0000256" key="2">
    <source>
        <dbReference type="ARBA" id="ARBA00039140"/>
    </source>
</evidence>
<comment type="caution">
    <text evidence="4">Lacks conserved residue(s) required for the propagation of feature annotation.</text>
</comment>
<comment type="catalytic activity">
    <reaction evidence="3">
        <text>[protein]-L-glutamate 5-O-methyl ester + H2O = L-glutamyl-[protein] + methanol + H(+)</text>
        <dbReference type="Rhea" id="RHEA:23236"/>
        <dbReference type="Rhea" id="RHEA-COMP:10208"/>
        <dbReference type="Rhea" id="RHEA-COMP:10311"/>
        <dbReference type="ChEBI" id="CHEBI:15377"/>
        <dbReference type="ChEBI" id="CHEBI:15378"/>
        <dbReference type="ChEBI" id="CHEBI:17790"/>
        <dbReference type="ChEBI" id="CHEBI:29973"/>
        <dbReference type="ChEBI" id="CHEBI:82795"/>
        <dbReference type="EC" id="3.1.1.61"/>
    </reaction>
</comment>
<keyword evidence="1" id="KW-0378">Hydrolase</keyword>
<accession>A0ABW4E461</accession>
<dbReference type="SUPFAM" id="SSF52738">
    <property type="entry name" value="Methylesterase CheB, C-terminal domain"/>
    <property type="match status" value="1"/>
</dbReference>
<dbReference type="PANTHER" id="PTHR42872:SF6">
    <property type="entry name" value="PROTEIN-GLUTAMATE METHYLESTERASE_PROTEIN-GLUTAMINE GLUTAMINASE"/>
    <property type="match status" value="1"/>
</dbReference>
<protein>
    <recommendedName>
        <fullName evidence="2">protein-glutamate methylesterase</fullName>
        <ecNumber evidence="2">3.1.1.61</ecNumber>
    </recommendedName>
</protein>
<evidence type="ECO:0000313" key="6">
    <source>
        <dbReference type="EMBL" id="MFD1483589.1"/>
    </source>
</evidence>
<reference evidence="7" key="1">
    <citation type="journal article" date="2019" name="Int. J. Syst. Evol. Microbiol.">
        <title>The Global Catalogue of Microorganisms (GCM) 10K type strain sequencing project: providing services to taxonomists for standard genome sequencing and annotation.</title>
        <authorList>
            <consortium name="The Broad Institute Genomics Platform"/>
            <consortium name="The Broad Institute Genome Sequencing Center for Infectious Disease"/>
            <person name="Wu L."/>
            <person name="Ma J."/>
        </authorList>
    </citation>
    <scope>NUCLEOTIDE SEQUENCE [LARGE SCALE GENOMIC DNA]</scope>
    <source>
        <strain evidence="7">CCM 8875</strain>
    </source>
</reference>
<organism evidence="6 7">
    <name type="scientific">Paracoccus nototheniae</name>
    <dbReference type="NCBI Taxonomy" id="2489002"/>
    <lineage>
        <taxon>Bacteria</taxon>
        <taxon>Pseudomonadati</taxon>
        <taxon>Pseudomonadota</taxon>
        <taxon>Alphaproteobacteria</taxon>
        <taxon>Rhodobacterales</taxon>
        <taxon>Paracoccaceae</taxon>
        <taxon>Paracoccus</taxon>
    </lineage>
</organism>
<gene>
    <name evidence="6" type="ORF">ACFQ5P_20055</name>
</gene>
<feature type="domain" description="CheB-type methylesterase" evidence="5">
    <location>
        <begin position="23"/>
        <end position="182"/>
    </location>
</feature>
<dbReference type="Pfam" id="PF01339">
    <property type="entry name" value="CheB_methylest"/>
    <property type="match status" value="1"/>
</dbReference>
<evidence type="ECO:0000259" key="5">
    <source>
        <dbReference type="PROSITE" id="PS50122"/>
    </source>
</evidence>
<dbReference type="PANTHER" id="PTHR42872">
    <property type="entry name" value="PROTEIN-GLUTAMATE METHYLESTERASE/PROTEIN-GLUTAMINE GLUTAMINASE"/>
    <property type="match status" value="1"/>
</dbReference>
<dbReference type="RefSeq" id="WP_131578297.1">
    <property type="nucleotide sequence ID" value="NZ_CBCSAJ010000101.1"/>
</dbReference>
<dbReference type="Gene3D" id="3.40.50.180">
    <property type="entry name" value="Methylesterase CheB, C-terminal domain"/>
    <property type="match status" value="1"/>
</dbReference>
<dbReference type="InterPro" id="IPR000673">
    <property type="entry name" value="Sig_transdc_resp-reg_Me-estase"/>
</dbReference>
<proteinExistence type="predicted"/>
<name>A0ABW4E461_9RHOB</name>
<dbReference type="Proteomes" id="UP001597302">
    <property type="component" value="Unassembled WGS sequence"/>
</dbReference>
<dbReference type="CDD" id="cd16433">
    <property type="entry name" value="CheB"/>
    <property type="match status" value="1"/>
</dbReference>
<dbReference type="PROSITE" id="PS50122">
    <property type="entry name" value="CHEB"/>
    <property type="match status" value="1"/>
</dbReference>
<dbReference type="EC" id="3.1.1.61" evidence="2"/>
<evidence type="ECO:0000256" key="1">
    <source>
        <dbReference type="ARBA" id="ARBA00022801"/>
    </source>
</evidence>
<keyword evidence="7" id="KW-1185">Reference proteome</keyword>
<dbReference type="InterPro" id="IPR035909">
    <property type="entry name" value="CheB_C"/>
</dbReference>
<comment type="caution">
    <text evidence="6">The sequence shown here is derived from an EMBL/GenBank/DDBJ whole genome shotgun (WGS) entry which is preliminary data.</text>
</comment>
<evidence type="ECO:0000256" key="3">
    <source>
        <dbReference type="ARBA" id="ARBA00048267"/>
    </source>
</evidence>
<evidence type="ECO:0000256" key="4">
    <source>
        <dbReference type="PROSITE-ProRule" id="PRU00050"/>
    </source>
</evidence>
<dbReference type="EMBL" id="JBHTOQ010000087">
    <property type="protein sequence ID" value="MFD1483589.1"/>
    <property type="molecule type" value="Genomic_DNA"/>
</dbReference>
<sequence length="182" mass="19144">MSGETGARTGLRNLCELVNEWDDLDAAVLIVLHRPWAAVSHLREVLQRSSRMPVSIAGEGQSLRPGCVYIGEPDNHLTMISSAHGSLTFDPARIHGNRTVDLLFRSLAVFGAPHVIGIVLEGSLDDGSRGLAAIHDAGGCTMVITPSAGPPGMPQNAIHYDGPIDVIGDIPTIARAVEAAVS</sequence>
<evidence type="ECO:0000313" key="7">
    <source>
        <dbReference type="Proteomes" id="UP001597302"/>
    </source>
</evidence>